<dbReference type="GO" id="GO:0051536">
    <property type="term" value="F:iron-sulfur cluster binding"/>
    <property type="evidence" value="ECO:0007669"/>
    <property type="project" value="UniProtKB-KW"/>
</dbReference>
<organism evidence="9 10">
    <name type="scientific">Volvox africanus</name>
    <dbReference type="NCBI Taxonomy" id="51714"/>
    <lineage>
        <taxon>Eukaryota</taxon>
        <taxon>Viridiplantae</taxon>
        <taxon>Chlorophyta</taxon>
        <taxon>core chlorophytes</taxon>
        <taxon>Chlorophyceae</taxon>
        <taxon>CS clade</taxon>
        <taxon>Chlamydomonadales</taxon>
        <taxon>Volvocaceae</taxon>
        <taxon>Volvox</taxon>
    </lineage>
</organism>
<feature type="region of interest" description="Disordered" evidence="8">
    <location>
        <begin position="655"/>
        <end position="675"/>
    </location>
</feature>
<feature type="region of interest" description="Disordered" evidence="8">
    <location>
        <begin position="1094"/>
        <end position="1113"/>
    </location>
</feature>
<evidence type="ECO:0000256" key="6">
    <source>
        <dbReference type="ARBA" id="ARBA00023128"/>
    </source>
</evidence>
<dbReference type="GO" id="GO:0003735">
    <property type="term" value="F:structural constituent of ribosome"/>
    <property type="evidence" value="ECO:0007669"/>
    <property type="project" value="TreeGrafter"/>
</dbReference>
<keyword evidence="2" id="KW-0479">Metal-binding</keyword>
<keyword evidence="6" id="KW-0496">Mitochondrion</keyword>
<feature type="compositionally biased region" description="Low complexity" evidence="8">
    <location>
        <begin position="282"/>
        <end position="292"/>
    </location>
</feature>
<evidence type="ECO:0000256" key="7">
    <source>
        <dbReference type="ARBA" id="ARBA00045681"/>
    </source>
</evidence>
<comment type="subcellular location">
    <subcellularLocation>
        <location evidence="1">Mitochondrion</location>
    </subcellularLocation>
</comment>
<dbReference type="Pfam" id="PF09243">
    <property type="entry name" value="Rsm22"/>
    <property type="match status" value="2"/>
</dbReference>
<keyword evidence="3" id="KW-0809">Transit peptide</keyword>
<evidence type="ECO:0000256" key="8">
    <source>
        <dbReference type="SAM" id="MobiDB-lite"/>
    </source>
</evidence>
<feature type="region of interest" description="Disordered" evidence="8">
    <location>
        <begin position="898"/>
        <end position="953"/>
    </location>
</feature>
<dbReference type="PANTHER" id="PTHR13184:SF5">
    <property type="entry name" value="METHYLTRANSFERASE-LIKE PROTEIN 17, MITOCHONDRIAL"/>
    <property type="match status" value="1"/>
</dbReference>
<dbReference type="GO" id="GO:0008168">
    <property type="term" value="F:methyltransferase activity"/>
    <property type="evidence" value="ECO:0007669"/>
    <property type="project" value="InterPro"/>
</dbReference>
<dbReference type="PANTHER" id="PTHR13184">
    <property type="entry name" value="37S RIBOSOMAL PROTEIN S22"/>
    <property type="match status" value="1"/>
</dbReference>
<dbReference type="Proteomes" id="UP000747399">
    <property type="component" value="Unassembled WGS sequence"/>
</dbReference>
<evidence type="ECO:0000313" key="9">
    <source>
        <dbReference type="EMBL" id="GIL48838.1"/>
    </source>
</evidence>
<dbReference type="AlphaFoldDB" id="A0A8J4AVY0"/>
<keyword evidence="5" id="KW-0411">Iron-sulfur</keyword>
<dbReference type="InterPro" id="IPR052571">
    <property type="entry name" value="Mt_RNA_Methyltransferase"/>
</dbReference>
<dbReference type="GO" id="GO:0005763">
    <property type="term" value="C:mitochondrial small ribosomal subunit"/>
    <property type="evidence" value="ECO:0007669"/>
    <property type="project" value="TreeGrafter"/>
</dbReference>
<feature type="region of interest" description="Disordered" evidence="8">
    <location>
        <begin position="275"/>
        <end position="298"/>
    </location>
</feature>
<dbReference type="EMBL" id="BNCO01000006">
    <property type="protein sequence ID" value="GIL48838.1"/>
    <property type="molecule type" value="Genomic_DNA"/>
</dbReference>
<name>A0A8J4AVY0_9CHLO</name>
<evidence type="ECO:0000256" key="4">
    <source>
        <dbReference type="ARBA" id="ARBA00023004"/>
    </source>
</evidence>
<keyword evidence="10" id="KW-1185">Reference proteome</keyword>
<dbReference type="InterPro" id="IPR015324">
    <property type="entry name" value="Ribosomal_Rsm22-like"/>
</dbReference>
<evidence type="ECO:0000256" key="3">
    <source>
        <dbReference type="ARBA" id="ARBA00022946"/>
    </source>
</evidence>
<comment type="function">
    <text evidence="7">Mitochondrial ribosome (mitoribosome) assembly factor. Binds at the interface of the head and body domains of the mitochondrial small ribosomal subunit (mt-SSU), occluding the mRNA channel and preventing compaction of the head domain towards the body. Probable inactive methyltransferase: retains the characteristic folding and ability to bind S-adenosyl-L-methionine, but it probably lost its methyltransferase activity.</text>
</comment>
<feature type="compositionally biased region" description="Acidic residues" evidence="8">
    <location>
        <begin position="932"/>
        <end position="942"/>
    </location>
</feature>
<protein>
    <submittedName>
        <fullName evidence="9">Uncharacterized protein</fullName>
    </submittedName>
</protein>
<evidence type="ECO:0000256" key="1">
    <source>
        <dbReference type="ARBA" id="ARBA00004173"/>
    </source>
</evidence>
<keyword evidence="4" id="KW-0408">Iron</keyword>
<evidence type="ECO:0000256" key="5">
    <source>
        <dbReference type="ARBA" id="ARBA00023014"/>
    </source>
</evidence>
<reference evidence="9" key="1">
    <citation type="journal article" date="2021" name="Proc. Natl. Acad. Sci. U.S.A.">
        <title>Three genomes in the algal genus Volvox reveal the fate of a haploid sex-determining region after a transition to homothallism.</title>
        <authorList>
            <person name="Yamamoto K."/>
            <person name="Hamaji T."/>
            <person name="Kawai-Toyooka H."/>
            <person name="Matsuzaki R."/>
            <person name="Takahashi F."/>
            <person name="Nishimura Y."/>
            <person name="Kawachi M."/>
            <person name="Noguchi H."/>
            <person name="Minakuchi Y."/>
            <person name="Umen J.G."/>
            <person name="Toyoda A."/>
            <person name="Nozaki H."/>
        </authorList>
    </citation>
    <scope>NUCLEOTIDE SEQUENCE</scope>
    <source>
        <strain evidence="9">NIES-3780</strain>
    </source>
</reference>
<dbReference type="GO" id="GO:0046872">
    <property type="term" value="F:metal ion binding"/>
    <property type="evidence" value="ECO:0007669"/>
    <property type="project" value="UniProtKB-KW"/>
</dbReference>
<evidence type="ECO:0000313" key="10">
    <source>
        <dbReference type="Proteomes" id="UP000747399"/>
    </source>
</evidence>
<proteinExistence type="predicted"/>
<dbReference type="GO" id="GO:0006412">
    <property type="term" value="P:translation"/>
    <property type="evidence" value="ECO:0007669"/>
    <property type="project" value="InterPro"/>
</dbReference>
<sequence>MPLLSFVAWGRQLASNSTDAAIIFLNCFRRVHGFSAMLSEISAEAAGASARRSIPLLRLPDSVECELEGVIAEHGLKPREARRLGLELAERLKSLSHTPQRGGFGVMNTKPLPASGGRLRGAELLAAREAFEAGELLSMDDRAVNAALGLPPPLRDDQKHAPQMEKLVPKYKTEAEVMAYVVARLAPEYAVCERVLNEAVRLLEAAEVLPGAAAVKWRPREGLVYGAGVGAAVVAVLESCANPSLVRLVALEPSSLRQMMGVRVVQAHRTKLQMLRQEEEQQQQQQQQQQNQMRHDDSMDGDVAMLRRSKRQQKQGVTGPQVSWVHALPPLTKASAAQRRRYDLVIAPYQLTVLPTVEERQRLVRELWDRCGDVLILIEPGTPRGFAAIAEARELVLGRESRKRLQLEAAAASGGQSQDGRAVDQRVVNKLRGAGAHVVAPCPHDGACPMLATKRHWCHFSQPLLLPHFMQQAMVLAGEKAQGRGRALNVQDECFSYVILRRGPRPAFRAAVSRDFITEDVHGDGTMERGLAASMVPSRLPPRVVMNQVILNRAASATKADRYPYESSIVTTAVATQSGSYIGRRPGLAGEASEQPAARRMPLFNSQRSWGGNFAVGGMMKPSMETSASTDMQPGGIAASLQQEPEVVQWVRGGTHSDQDDVMPPVDGSVNNHSRREGMDRDISLMDMDAALANGSGSCGPISSAFSQKYPAFGLGLVGRLNVLQDAGLDWASLGQSEGKGDAEEEVEDTMASIGVGDGSARSPGLDAAVAEITKLALGALPTVATDDDFPASRTSMSVEALEAPAAVAAAVQDGTPIPGAVSLAPELQPRSHGLVVTVPDRLVPELRVLGVHQQAALLTRDDVSDEEYDTAELQLVERIYGLPMAHMWQANRLNTSRARPVTPSEGDELIGPTEATNEEEAGGKQQQQREETEDDEAEEDKGEQLECKATPARAAAVQAAEASSYGWGRLVRSPRLRGGHIILDMCVGPQHHYPDSLNSTANGAPGVRTAPLAVAEASAAEYETSMIADGEVSTSDVTSTPTRPEGRLVQQVVAKSARHSWMGAPAYRLARRLSWGDCWPDWYIRSHNTREMAPRTAPGATSTDEPRLGCSK</sequence>
<gene>
    <name evidence="9" type="ORF">Vafri_5256</name>
</gene>
<accession>A0A8J4AVY0</accession>
<evidence type="ECO:0000256" key="2">
    <source>
        <dbReference type="ARBA" id="ARBA00022723"/>
    </source>
</evidence>
<comment type="caution">
    <text evidence="9">The sequence shown here is derived from an EMBL/GenBank/DDBJ whole genome shotgun (WGS) entry which is preliminary data.</text>
</comment>